<sequence length="573" mass="61788">MYFRNSREALIKEWLGEFYYLGYEAYAQGYIAVLYLGHIAGGEVDSITSANIIKGLDAIVLDVEDGYSLSQAICRQTKQKYTSIEDFQEKFSGDAYDFTIDFMNLIDVNTEDVRWHPTGSLLARDGLAVSKLKMYQGLSGESDYFILDIACGGIYDNSSVLEGKNVRTGGGKTKTKGLRRDGTLNRAAKNPWTSDSYKEIYDTEEKQHKITLTVKEGGGGTVTGEGIYKKNASVTVIAKAGEGYKFVHWLENGKEVSTDENYRLTVAGDKALTAVFEKLNLPTSTEALKPEVSPDAGKAPEPQPSPGSEEGISPEGGSVPGGGISSGGGSASGGVSSETSGRQEESIKTSNESRKKEKASVSKGNTTEETAVVLKGKMDKSQASTVSITKGIVQKAVDSSPEGGKGATIVFKVKTVTMGNAISIQLSEGAQKTLLNSKVEEVKVVTDRLQISFTPEALKKIKKDVGTTAVIRVEKIPASMLSKSASKIADKQQIFKIDITNKKGKSVKRFVKSTVSVSIPYALKDNEDKDRVCGVYVTENGKIKKVTGSYYDSATGMVILDVNQTGVYGIRYQ</sequence>
<accession>A0A0V8QDK2</accession>
<dbReference type="RefSeq" id="WP_058353090.1">
    <property type="nucleotide sequence ID" value="NZ_CABMMD010000164.1"/>
</dbReference>
<evidence type="ECO:0000256" key="1">
    <source>
        <dbReference type="SAM" id="MobiDB-lite"/>
    </source>
</evidence>
<name>A0A0V8QDK2_9FIRM</name>
<evidence type="ECO:0000313" key="3">
    <source>
        <dbReference type="EMBL" id="KSV58655.1"/>
    </source>
</evidence>
<comment type="caution">
    <text evidence="3">The sequence shown here is derived from an EMBL/GenBank/DDBJ whole genome shotgun (WGS) entry which is preliminary data.</text>
</comment>
<keyword evidence="4" id="KW-1185">Reference proteome</keyword>
<organism evidence="3 4">
    <name type="scientific">Acetivibrio ethanolgignens</name>
    <dbReference type="NCBI Taxonomy" id="290052"/>
    <lineage>
        <taxon>Bacteria</taxon>
        <taxon>Bacillati</taxon>
        <taxon>Bacillota</taxon>
        <taxon>Clostridia</taxon>
        <taxon>Eubacteriales</taxon>
        <taxon>Oscillospiraceae</taxon>
        <taxon>Acetivibrio</taxon>
    </lineage>
</organism>
<dbReference type="AlphaFoldDB" id="A0A0V8QDK2"/>
<dbReference type="OrthoDB" id="2062932at2"/>
<dbReference type="Pfam" id="PF18998">
    <property type="entry name" value="Flg_new_2"/>
    <property type="match status" value="1"/>
</dbReference>
<feature type="domain" description="Bacterial repeat" evidence="2">
    <location>
        <begin position="211"/>
        <end position="278"/>
    </location>
</feature>
<feature type="compositionally biased region" description="Low complexity" evidence="1">
    <location>
        <begin position="306"/>
        <end position="317"/>
    </location>
</feature>
<protein>
    <recommendedName>
        <fullName evidence="2">Bacterial repeat domain-containing protein</fullName>
    </recommendedName>
</protein>
<dbReference type="InterPro" id="IPR044060">
    <property type="entry name" value="Bacterial_rp_domain"/>
</dbReference>
<gene>
    <name evidence="3" type="ORF">ASU35_02305</name>
</gene>
<feature type="compositionally biased region" description="Gly residues" evidence="1">
    <location>
        <begin position="318"/>
        <end position="332"/>
    </location>
</feature>
<dbReference type="EMBL" id="LNAM01000164">
    <property type="protein sequence ID" value="KSV58655.1"/>
    <property type="molecule type" value="Genomic_DNA"/>
</dbReference>
<evidence type="ECO:0000313" key="4">
    <source>
        <dbReference type="Proteomes" id="UP000054874"/>
    </source>
</evidence>
<proteinExistence type="predicted"/>
<reference evidence="3 4" key="1">
    <citation type="submission" date="2015-11" db="EMBL/GenBank/DDBJ databases">
        <title>Butyribacter intestini gen. nov., sp. nov., a butyric acid-producing bacterium of the family Lachnospiraceae isolated from the human faeces.</title>
        <authorList>
            <person name="Zou Y."/>
            <person name="Xue W."/>
            <person name="Luo G."/>
            <person name="Lv M."/>
        </authorList>
    </citation>
    <scope>NUCLEOTIDE SEQUENCE [LARGE SCALE GENOMIC DNA]</scope>
    <source>
        <strain evidence="3 4">ACET-33324</strain>
    </source>
</reference>
<evidence type="ECO:0000259" key="2">
    <source>
        <dbReference type="Pfam" id="PF18998"/>
    </source>
</evidence>
<dbReference type="Proteomes" id="UP000054874">
    <property type="component" value="Unassembled WGS sequence"/>
</dbReference>
<feature type="compositionally biased region" description="Basic and acidic residues" evidence="1">
    <location>
        <begin position="341"/>
        <end position="360"/>
    </location>
</feature>
<feature type="region of interest" description="Disordered" evidence="1">
    <location>
        <begin position="285"/>
        <end position="375"/>
    </location>
</feature>
<dbReference type="STRING" id="290052.ASU35_02305"/>